<dbReference type="Proteomes" id="UP000016930">
    <property type="component" value="Unassembled WGS sequence"/>
</dbReference>
<name>M2QC46_CERS8</name>
<organism evidence="1 2">
    <name type="scientific">Ceriporiopsis subvermispora (strain B)</name>
    <name type="common">White-rot fungus</name>
    <name type="synonym">Gelatoporia subvermispora</name>
    <dbReference type="NCBI Taxonomy" id="914234"/>
    <lineage>
        <taxon>Eukaryota</taxon>
        <taxon>Fungi</taxon>
        <taxon>Dikarya</taxon>
        <taxon>Basidiomycota</taxon>
        <taxon>Agaricomycotina</taxon>
        <taxon>Agaricomycetes</taxon>
        <taxon>Polyporales</taxon>
        <taxon>Gelatoporiaceae</taxon>
        <taxon>Gelatoporia</taxon>
    </lineage>
</organism>
<keyword evidence="2" id="KW-1185">Reference proteome</keyword>
<dbReference type="EMBL" id="KB445802">
    <property type="protein sequence ID" value="EMD34568.1"/>
    <property type="molecule type" value="Genomic_DNA"/>
</dbReference>
<proteinExistence type="predicted"/>
<evidence type="ECO:0000313" key="2">
    <source>
        <dbReference type="Proteomes" id="UP000016930"/>
    </source>
</evidence>
<sequence length="53" mass="5843">MQAIFRVFRQPGISQRQETNLSARASGSSCGMVTPSVLLSRKELEKTNFGTPE</sequence>
<evidence type="ECO:0000313" key="1">
    <source>
        <dbReference type="EMBL" id="EMD34568.1"/>
    </source>
</evidence>
<dbReference type="HOGENOM" id="CLU_3068488_0_0_1"/>
<protein>
    <submittedName>
        <fullName evidence="1">Uncharacterized protein</fullName>
    </submittedName>
</protein>
<accession>M2QC46</accession>
<gene>
    <name evidence="1" type="ORF">CERSUDRAFT_85972</name>
</gene>
<dbReference type="AlphaFoldDB" id="M2QC46"/>
<reference evidence="1 2" key="1">
    <citation type="journal article" date="2012" name="Proc. Natl. Acad. Sci. U.S.A.">
        <title>Comparative genomics of Ceriporiopsis subvermispora and Phanerochaete chrysosporium provide insight into selective ligninolysis.</title>
        <authorList>
            <person name="Fernandez-Fueyo E."/>
            <person name="Ruiz-Duenas F.J."/>
            <person name="Ferreira P."/>
            <person name="Floudas D."/>
            <person name="Hibbett D.S."/>
            <person name="Canessa P."/>
            <person name="Larrondo L.F."/>
            <person name="James T.Y."/>
            <person name="Seelenfreund D."/>
            <person name="Lobos S."/>
            <person name="Polanco R."/>
            <person name="Tello M."/>
            <person name="Honda Y."/>
            <person name="Watanabe T."/>
            <person name="Watanabe T."/>
            <person name="Ryu J.S."/>
            <person name="Kubicek C.P."/>
            <person name="Schmoll M."/>
            <person name="Gaskell J."/>
            <person name="Hammel K.E."/>
            <person name="St John F.J."/>
            <person name="Vanden Wymelenberg A."/>
            <person name="Sabat G."/>
            <person name="Splinter BonDurant S."/>
            <person name="Syed K."/>
            <person name="Yadav J.S."/>
            <person name="Doddapaneni H."/>
            <person name="Subramanian V."/>
            <person name="Lavin J.L."/>
            <person name="Oguiza J.A."/>
            <person name="Perez G."/>
            <person name="Pisabarro A.G."/>
            <person name="Ramirez L."/>
            <person name="Santoyo F."/>
            <person name="Master E."/>
            <person name="Coutinho P.M."/>
            <person name="Henrissat B."/>
            <person name="Lombard V."/>
            <person name="Magnuson J.K."/>
            <person name="Kuees U."/>
            <person name="Hori C."/>
            <person name="Igarashi K."/>
            <person name="Samejima M."/>
            <person name="Held B.W."/>
            <person name="Barry K.W."/>
            <person name="LaButti K.M."/>
            <person name="Lapidus A."/>
            <person name="Lindquist E.A."/>
            <person name="Lucas S.M."/>
            <person name="Riley R."/>
            <person name="Salamov A.A."/>
            <person name="Hoffmeister D."/>
            <person name="Schwenk D."/>
            <person name="Hadar Y."/>
            <person name="Yarden O."/>
            <person name="de Vries R.P."/>
            <person name="Wiebenga A."/>
            <person name="Stenlid J."/>
            <person name="Eastwood D."/>
            <person name="Grigoriev I.V."/>
            <person name="Berka R.M."/>
            <person name="Blanchette R.A."/>
            <person name="Kersten P."/>
            <person name="Martinez A.T."/>
            <person name="Vicuna R."/>
            <person name="Cullen D."/>
        </authorList>
    </citation>
    <scope>NUCLEOTIDE SEQUENCE [LARGE SCALE GENOMIC DNA]</scope>
    <source>
        <strain evidence="1 2">B</strain>
    </source>
</reference>